<dbReference type="Proteomes" id="UP000295719">
    <property type="component" value="Unassembled WGS sequence"/>
</dbReference>
<comment type="caution">
    <text evidence="1">The sequence shown here is derived from an EMBL/GenBank/DDBJ whole genome shotgun (WGS) entry which is preliminary data.</text>
</comment>
<evidence type="ECO:0000313" key="1">
    <source>
        <dbReference type="EMBL" id="TCV93026.1"/>
    </source>
</evidence>
<proteinExistence type="predicted"/>
<dbReference type="EMBL" id="SMCR01000010">
    <property type="protein sequence ID" value="TCV93026.1"/>
    <property type="molecule type" value="Genomic_DNA"/>
</dbReference>
<organism evidence="1 2">
    <name type="scientific">Biostraticola tofi</name>
    <dbReference type="NCBI Taxonomy" id="466109"/>
    <lineage>
        <taxon>Bacteria</taxon>
        <taxon>Pseudomonadati</taxon>
        <taxon>Pseudomonadota</taxon>
        <taxon>Gammaproteobacteria</taxon>
        <taxon>Enterobacterales</taxon>
        <taxon>Bruguierivoracaceae</taxon>
        <taxon>Biostraticola</taxon>
    </lineage>
</organism>
<protein>
    <submittedName>
        <fullName evidence="1">Uncharacterized protein</fullName>
    </submittedName>
</protein>
<accession>A0A4R3YL77</accession>
<keyword evidence="2" id="KW-1185">Reference proteome</keyword>
<gene>
    <name evidence="1" type="ORF">EDC52_11058</name>
</gene>
<reference evidence="1 2" key="1">
    <citation type="submission" date="2019-03" db="EMBL/GenBank/DDBJ databases">
        <title>Genomic Encyclopedia of Type Strains, Phase IV (KMG-IV): sequencing the most valuable type-strain genomes for metagenomic binning, comparative biology and taxonomic classification.</title>
        <authorList>
            <person name="Goeker M."/>
        </authorList>
    </citation>
    <scope>NUCLEOTIDE SEQUENCE [LARGE SCALE GENOMIC DNA]</scope>
    <source>
        <strain evidence="1 2">DSM 19580</strain>
    </source>
</reference>
<evidence type="ECO:0000313" key="2">
    <source>
        <dbReference type="Proteomes" id="UP000295719"/>
    </source>
</evidence>
<dbReference type="AlphaFoldDB" id="A0A4R3YL77"/>
<name>A0A4R3YL77_9GAMM</name>
<sequence length="77" mass="8540">MDLGGDFLQNYTLSSVQPPPESATIQNGVLTLTQPVVQKDSRYSLYITAKPEHMGYFSNSLVSLDNQALSFNQLVYP</sequence>
<dbReference type="RefSeq" id="WP_131866925.1">
    <property type="nucleotide sequence ID" value="NZ_SMCR01000010.1"/>
</dbReference>